<dbReference type="KEGG" id="olu:OSTLU_28565"/>
<evidence type="ECO:0000313" key="2">
    <source>
        <dbReference type="EMBL" id="ABP00702.1"/>
    </source>
</evidence>
<proteinExistence type="predicted"/>
<protein>
    <recommendedName>
        <fullName evidence="4">PRELI/MSF1 domain-containing protein</fullName>
    </recommendedName>
</protein>
<dbReference type="GeneID" id="5006443"/>
<gene>
    <name evidence="2" type="ORF">OSTLU_28565</name>
</gene>
<reference evidence="2 3" key="1">
    <citation type="journal article" date="2007" name="Proc. Natl. Acad. Sci. U.S.A.">
        <title>The tiny eukaryote Ostreococcus provides genomic insights into the paradox of plankton speciation.</title>
        <authorList>
            <person name="Palenik B."/>
            <person name="Grimwood J."/>
            <person name="Aerts A."/>
            <person name="Rouze P."/>
            <person name="Salamov A."/>
            <person name="Putnam N."/>
            <person name="Dupont C."/>
            <person name="Jorgensen R."/>
            <person name="Derelle E."/>
            <person name="Rombauts S."/>
            <person name="Zhou K."/>
            <person name="Otillar R."/>
            <person name="Merchant S.S."/>
            <person name="Podell S."/>
            <person name="Gaasterland T."/>
            <person name="Napoli C."/>
            <person name="Gendler K."/>
            <person name="Manuell A."/>
            <person name="Tai V."/>
            <person name="Vallon O."/>
            <person name="Piganeau G."/>
            <person name="Jancek S."/>
            <person name="Heijde M."/>
            <person name="Jabbari K."/>
            <person name="Bowler C."/>
            <person name="Lohr M."/>
            <person name="Robbens S."/>
            <person name="Werner G."/>
            <person name="Dubchak I."/>
            <person name="Pazour G.J."/>
            <person name="Ren Q."/>
            <person name="Paulsen I."/>
            <person name="Delwiche C."/>
            <person name="Schmutz J."/>
            <person name="Rokhsar D."/>
            <person name="Van de Peer Y."/>
            <person name="Moreau H."/>
            <person name="Grigoriev I.V."/>
        </authorList>
    </citation>
    <scope>NUCLEOTIDE SEQUENCE [LARGE SCALE GENOMIC DNA]</scope>
    <source>
        <strain evidence="2 3">CCE9901</strain>
    </source>
</reference>
<dbReference type="OMA" id="FMACERE"/>
<dbReference type="Proteomes" id="UP000001568">
    <property type="component" value="Chromosome 19"/>
</dbReference>
<dbReference type="EMBL" id="CP000599">
    <property type="protein sequence ID" value="ABP00702.1"/>
    <property type="molecule type" value="Genomic_DNA"/>
</dbReference>
<name>A4SAG8_OSTLU</name>
<dbReference type="RefSeq" id="XP_001422385.1">
    <property type="nucleotide sequence ID" value="XM_001422348.1"/>
</dbReference>
<dbReference type="Gramene" id="ABP00702">
    <property type="protein sequence ID" value="ABP00702"/>
    <property type="gene ID" value="OSTLU_28565"/>
</dbReference>
<evidence type="ECO:0000313" key="3">
    <source>
        <dbReference type="Proteomes" id="UP000001568"/>
    </source>
</evidence>
<evidence type="ECO:0008006" key="4">
    <source>
        <dbReference type="Google" id="ProtNLM"/>
    </source>
</evidence>
<dbReference type="OrthoDB" id="10525266at2759"/>
<keyword evidence="3" id="KW-1185">Reference proteome</keyword>
<feature type="region of interest" description="Disordered" evidence="1">
    <location>
        <begin position="213"/>
        <end position="271"/>
    </location>
</feature>
<dbReference type="HOGENOM" id="CLU_1028155_0_0_1"/>
<feature type="compositionally biased region" description="Basic and acidic residues" evidence="1">
    <location>
        <begin position="213"/>
        <end position="237"/>
    </location>
</feature>
<accession>A4SAG8</accession>
<dbReference type="AlphaFoldDB" id="A4SAG8"/>
<sequence length="271" mass="29893">MVKLCVDSPALDVDAATLWRARTTSLFMTCERAVFGDLERSVVLYERCRHDENRARCVIRTKLDAKLPYMARRALGVKSSRDAVVMYDDVTLEETQSTGPYLFEASSRTYGTFLNPENSVLKGTVLCKSVDDGSMLSVRLECAVKMTGIGSAIERTIVSGMKTKFALYPKVIELYKAKLRENEAKRRERDEERAAKASIDACADACEFHSARDSDSERDDVAPSLADDRVADAKKGDATSPIATGCCVPASRRRSRSSNSNSNAAPVKRIP</sequence>
<evidence type="ECO:0000256" key="1">
    <source>
        <dbReference type="SAM" id="MobiDB-lite"/>
    </source>
</evidence>
<organism evidence="2 3">
    <name type="scientific">Ostreococcus lucimarinus (strain CCE9901)</name>
    <dbReference type="NCBI Taxonomy" id="436017"/>
    <lineage>
        <taxon>Eukaryota</taxon>
        <taxon>Viridiplantae</taxon>
        <taxon>Chlorophyta</taxon>
        <taxon>Mamiellophyceae</taxon>
        <taxon>Mamiellales</taxon>
        <taxon>Bathycoccaceae</taxon>
        <taxon>Ostreococcus</taxon>
    </lineage>
</organism>